<dbReference type="InterPro" id="IPR008910">
    <property type="entry name" value="MSC_TM_helix"/>
</dbReference>
<dbReference type="EMBL" id="JBBHLI010000005">
    <property type="protein sequence ID" value="MEK9501476.1"/>
    <property type="molecule type" value="Genomic_DNA"/>
</dbReference>
<dbReference type="SUPFAM" id="SSF50182">
    <property type="entry name" value="Sm-like ribonucleoproteins"/>
    <property type="match status" value="1"/>
</dbReference>
<evidence type="ECO:0000256" key="6">
    <source>
        <dbReference type="ARBA" id="ARBA00023136"/>
    </source>
</evidence>
<keyword evidence="6 7" id="KW-0472">Membrane</keyword>
<dbReference type="Pfam" id="PF05552">
    <property type="entry name" value="MS_channel_1st_1"/>
    <property type="match status" value="1"/>
</dbReference>
<comment type="caution">
    <text evidence="10">The sequence shown here is derived from an EMBL/GenBank/DDBJ whole genome shotgun (WGS) entry which is preliminary data.</text>
</comment>
<dbReference type="Gene3D" id="3.30.70.100">
    <property type="match status" value="1"/>
</dbReference>
<evidence type="ECO:0000313" key="11">
    <source>
        <dbReference type="Proteomes" id="UP001484239"/>
    </source>
</evidence>
<comment type="similarity">
    <text evidence="2">Belongs to the MscS (TC 1.A.23) family.</text>
</comment>
<accession>A0ABU9E9Q5</accession>
<keyword evidence="11" id="KW-1185">Reference proteome</keyword>
<dbReference type="InterPro" id="IPR011066">
    <property type="entry name" value="MscS_channel_C_sf"/>
</dbReference>
<dbReference type="InterPro" id="IPR010920">
    <property type="entry name" value="LSM_dom_sf"/>
</dbReference>
<gene>
    <name evidence="10" type="ORF">WI372_10850</name>
</gene>
<dbReference type="RefSeq" id="WP_405283540.1">
    <property type="nucleotide sequence ID" value="NZ_CP144380.1"/>
</dbReference>
<dbReference type="Gene3D" id="2.30.30.60">
    <property type="match status" value="1"/>
</dbReference>
<feature type="domain" description="Mechanosensitive ion channel MscS C-terminal" evidence="9">
    <location>
        <begin position="180"/>
        <end position="261"/>
    </location>
</feature>
<evidence type="ECO:0000313" key="10">
    <source>
        <dbReference type="EMBL" id="MEK9501476.1"/>
    </source>
</evidence>
<dbReference type="Pfam" id="PF21082">
    <property type="entry name" value="MS_channel_3rd"/>
    <property type="match status" value="1"/>
</dbReference>
<reference evidence="10 11" key="1">
    <citation type="submission" date="2024-02" db="EMBL/GenBank/DDBJ databases">
        <title>A novel Gemmatimonadota bacterium.</title>
        <authorList>
            <person name="Du Z.-J."/>
            <person name="Ye Y.-Q."/>
        </authorList>
    </citation>
    <scope>NUCLEOTIDE SEQUENCE [LARGE SCALE GENOMIC DNA]</scope>
    <source>
        <strain evidence="10 11">DH-20</strain>
    </source>
</reference>
<feature type="domain" description="Mechanosensitive ion channel MscS" evidence="8">
    <location>
        <begin position="107"/>
        <end position="172"/>
    </location>
</feature>
<protein>
    <submittedName>
        <fullName evidence="10">Mechanosensitive ion channel domain-containing protein</fullName>
    </submittedName>
</protein>
<evidence type="ECO:0000259" key="9">
    <source>
        <dbReference type="Pfam" id="PF21082"/>
    </source>
</evidence>
<dbReference type="InterPro" id="IPR006685">
    <property type="entry name" value="MscS_channel_2nd"/>
</dbReference>
<keyword evidence="3" id="KW-1003">Cell membrane</keyword>
<dbReference type="Gene3D" id="1.10.287.1260">
    <property type="match status" value="1"/>
</dbReference>
<evidence type="ECO:0000256" key="5">
    <source>
        <dbReference type="ARBA" id="ARBA00022989"/>
    </source>
</evidence>
<dbReference type="InterPro" id="IPR023408">
    <property type="entry name" value="MscS_beta-dom_sf"/>
</dbReference>
<evidence type="ECO:0000256" key="4">
    <source>
        <dbReference type="ARBA" id="ARBA00022692"/>
    </source>
</evidence>
<feature type="transmembrane region" description="Helical" evidence="7">
    <location>
        <begin position="61"/>
        <end position="83"/>
    </location>
</feature>
<evidence type="ECO:0000259" key="8">
    <source>
        <dbReference type="Pfam" id="PF00924"/>
    </source>
</evidence>
<feature type="transmembrane region" description="Helical" evidence="7">
    <location>
        <begin position="89"/>
        <end position="111"/>
    </location>
</feature>
<dbReference type="Proteomes" id="UP001484239">
    <property type="component" value="Unassembled WGS sequence"/>
</dbReference>
<proteinExistence type="inferred from homology"/>
<dbReference type="PANTHER" id="PTHR30221">
    <property type="entry name" value="SMALL-CONDUCTANCE MECHANOSENSITIVE CHANNEL"/>
    <property type="match status" value="1"/>
</dbReference>
<feature type="transmembrane region" description="Helical" evidence="7">
    <location>
        <begin position="20"/>
        <end position="41"/>
    </location>
</feature>
<keyword evidence="4 7" id="KW-0812">Transmembrane</keyword>
<sequence length="287" mass="30582">MDGFDLDNLMEQIQLLAGEWGLKVIGALAVVFIGRIIAGWLRGLTRKGLTRADFDPTLVPFLANLAFIALMTFVLISAAGLVGIPISSFVAVIGAAGLAVALAFQGTLSNFSSGVMLLTFRPFKVGDFVEVGGVSGTVKEIGVFVTTLTTPDNVQIVMPNTAISGDTIKNYSANATRRIDLVMGVGYGDDLNVAISTIREVLSEDSRVLADPAPQVAVSELGDSSVNIVVRPWVNGADYWPTRFDLTKELKERLEAAGCEIPFPQRDVHFFYENAPVEGSKSGPTAA</sequence>
<dbReference type="InterPro" id="IPR049278">
    <property type="entry name" value="MS_channel_C"/>
</dbReference>
<dbReference type="PANTHER" id="PTHR30221:SF1">
    <property type="entry name" value="SMALL-CONDUCTANCE MECHANOSENSITIVE CHANNEL"/>
    <property type="match status" value="1"/>
</dbReference>
<dbReference type="Pfam" id="PF00924">
    <property type="entry name" value="MS_channel_2nd"/>
    <property type="match status" value="1"/>
</dbReference>
<comment type="subcellular location">
    <subcellularLocation>
        <location evidence="1">Cell membrane</location>
        <topology evidence="1">Multi-pass membrane protein</topology>
    </subcellularLocation>
</comment>
<evidence type="ECO:0000256" key="3">
    <source>
        <dbReference type="ARBA" id="ARBA00022475"/>
    </source>
</evidence>
<dbReference type="InterPro" id="IPR011014">
    <property type="entry name" value="MscS_channel_TM-2"/>
</dbReference>
<evidence type="ECO:0000256" key="2">
    <source>
        <dbReference type="ARBA" id="ARBA00008017"/>
    </source>
</evidence>
<organism evidence="10 11">
    <name type="scientific">Gaopeijia maritima</name>
    <dbReference type="NCBI Taxonomy" id="3119007"/>
    <lineage>
        <taxon>Bacteria</taxon>
        <taxon>Pseudomonadati</taxon>
        <taxon>Gemmatimonadota</taxon>
        <taxon>Longimicrobiia</taxon>
        <taxon>Gaopeijiales</taxon>
        <taxon>Gaopeijiaceae</taxon>
        <taxon>Gaopeijia</taxon>
    </lineage>
</organism>
<dbReference type="SUPFAM" id="SSF82689">
    <property type="entry name" value="Mechanosensitive channel protein MscS (YggB), C-terminal domain"/>
    <property type="match status" value="1"/>
</dbReference>
<keyword evidence="5 7" id="KW-1133">Transmembrane helix</keyword>
<dbReference type="SUPFAM" id="SSF82861">
    <property type="entry name" value="Mechanosensitive channel protein MscS (YggB), transmembrane region"/>
    <property type="match status" value="1"/>
</dbReference>
<evidence type="ECO:0000256" key="7">
    <source>
        <dbReference type="SAM" id="Phobius"/>
    </source>
</evidence>
<name>A0ABU9E9Q5_9BACT</name>
<evidence type="ECO:0000256" key="1">
    <source>
        <dbReference type="ARBA" id="ARBA00004651"/>
    </source>
</evidence>
<dbReference type="InterPro" id="IPR045275">
    <property type="entry name" value="MscS_archaea/bacteria_type"/>
</dbReference>